<accession>A0AA37CXH7</accession>
<comment type="caution">
    <text evidence="1">The sequence shown here is derived from an EMBL/GenBank/DDBJ whole genome shotgun (WGS) entry which is preliminary data.</text>
</comment>
<dbReference type="PROSITE" id="PS51257">
    <property type="entry name" value="PROKAR_LIPOPROTEIN"/>
    <property type="match status" value="1"/>
</dbReference>
<protein>
    <submittedName>
        <fullName evidence="1">Uncharacterized protein</fullName>
    </submittedName>
</protein>
<proteinExistence type="predicted"/>
<evidence type="ECO:0000313" key="4">
    <source>
        <dbReference type="Proteomes" id="UP000886934"/>
    </source>
</evidence>
<reference evidence="1 3" key="1">
    <citation type="submission" date="2021-07" db="EMBL/GenBank/DDBJ databases">
        <title>Draft genome sequence of carbapenem-resistant Aeromonas spp. in Japan.</title>
        <authorList>
            <person name="Maehana S."/>
            <person name="Suzuki M."/>
            <person name="Kitasato H."/>
        </authorList>
    </citation>
    <scope>NUCLEOTIDE SEQUENCE</scope>
    <source>
        <strain evidence="1">KAM351</strain>
        <strain evidence="2 3">KAM382</strain>
    </source>
</reference>
<dbReference type="Proteomes" id="UP000737420">
    <property type="component" value="Unassembled WGS sequence"/>
</dbReference>
<evidence type="ECO:0000313" key="1">
    <source>
        <dbReference type="EMBL" id="GJA62941.1"/>
    </source>
</evidence>
<dbReference type="AlphaFoldDB" id="A0AA37CXH7"/>
<evidence type="ECO:0000313" key="2">
    <source>
        <dbReference type="EMBL" id="GJB91157.1"/>
    </source>
</evidence>
<dbReference type="EMBL" id="BPOP01000008">
    <property type="protein sequence ID" value="GJB91157.1"/>
    <property type="molecule type" value="Genomic_DNA"/>
</dbReference>
<dbReference type="EMBL" id="BPNN01000017">
    <property type="protein sequence ID" value="GJA62941.1"/>
    <property type="molecule type" value="Genomic_DNA"/>
</dbReference>
<gene>
    <name evidence="1" type="ORF">KAM351_15520</name>
    <name evidence="2" type="ORF">KAM382_12180</name>
</gene>
<organism evidence="1 4">
    <name type="scientific">Aeromonas caviae</name>
    <name type="common">Aeromonas punctata</name>
    <dbReference type="NCBI Taxonomy" id="648"/>
    <lineage>
        <taxon>Bacteria</taxon>
        <taxon>Pseudomonadati</taxon>
        <taxon>Pseudomonadota</taxon>
        <taxon>Gammaproteobacteria</taxon>
        <taxon>Aeromonadales</taxon>
        <taxon>Aeromonadaceae</taxon>
        <taxon>Aeromonas</taxon>
    </lineage>
</organism>
<name>A0AA37CXH7_AERCA</name>
<sequence length="114" mass="12183">MKIVTTSNLGLTILLGCTLGMGAIGWYGSQRLADLLSYVLGAAWQTADGAMEGSIELGNQSIYIQKMLSGIPLDAPELQRAKEAASDALRRVEQGGLIDTAAITTLKQHEQTYQ</sequence>
<evidence type="ECO:0000313" key="3">
    <source>
        <dbReference type="Proteomes" id="UP000737420"/>
    </source>
</evidence>
<dbReference type="Proteomes" id="UP000886934">
    <property type="component" value="Unassembled WGS sequence"/>
</dbReference>